<dbReference type="GO" id="GO:0003677">
    <property type="term" value="F:DNA binding"/>
    <property type="evidence" value="ECO:0007669"/>
    <property type="project" value="InterPro"/>
</dbReference>
<dbReference type="AlphaFoldDB" id="A0A6A1WAQ3"/>
<dbReference type="EMBL" id="RXIC02000020">
    <property type="protein sequence ID" value="KAB1221963.1"/>
    <property type="molecule type" value="Genomic_DNA"/>
</dbReference>
<dbReference type="SUPFAM" id="SSF103612">
    <property type="entry name" value="SBT domain"/>
    <property type="match status" value="1"/>
</dbReference>
<proteinExistence type="predicted"/>
<dbReference type="InterPro" id="IPR036893">
    <property type="entry name" value="SBP_sf"/>
</dbReference>
<comment type="caution">
    <text evidence="6">The sequence shown here is derived from an EMBL/GenBank/DDBJ whole genome shotgun (WGS) entry which is preliminary data.</text>
</comment>
<dbReference type="InterPro" id="IPR044817">
    <property type="entry name" value="SBP-like"/>
</dbReference>
<dbReference type="PANTHER" id="PTHR31251:SF197">
    <property type="entry name" value="SQUAMOSA PROMOTER-BINDING-LIKE PROTEIN 16"/>
    <property type="match status" value="1"/>
</dbReference>
<evidence type="ECO:0000256" key="3">
    <source>
        <dbReference type="ARBA" id="ARBA00022833"/>
    </source>
</evidence>
<keyword evidence="3" id="KW-0862">Zinc</keyword>
<name>A0A6A1WAQ3_9ROSI</name>
<dbReference type="InterPro" id="IPR004333">
    <property type="entry name" value="SBP_dom"/>
</dbReference>
<dbReference type="GO" id="GO:0005634">
    <property type="term" value="C:nucleus"/>
    <property type="evidence" value="ECO:0007669"/>
    <property type="project" value="InterPro"/>
</dbReference>
<dbReference type="GO" id="GO:0008270">
    <property type="term" value="F:zinc ion binding"/>
    <property type="evidence" value="ECO:0007669"/>
    <property type="project" value="UniProtKB-KW"/>
</dbReference>
<evidence type="ECO:0000256" key="4">
    <source>
        <dbReference type="PROSITE-ProRule" id="PRU00470"/>
    </source>
</evidence>
<reference evidence="6 7" key="1">
    <citation type="journal article" date="2019" name="Plant Biotechnol. J.">
        <title>The red bayberry genome and genetic basis of sex determination.</title>
        <authorList>
            <person name="Jia H.M."/>
            <person name="Jia H.J."/>
            <person name="Cai Q.L."/>
            <person name="Wang Y."/>
            <person name="Zhao H.B."/>
            <person name="Yang W.F."/>
            <person name="Wang G.Y."/>
            <person name="Li Y.H."/>
            <person name="Zhan D.L."/>
            <person name="Shen Y.T."/>
            <person name="Niu Q.F."/>
            <person name="Chang L."/>
            <person name="Qiu J."/>
            <person name="Zhao L."/>
            <person name="Xie H.B."/>
            <person name="Fu W.Y."/>
            <person name="Jin J."/>
            <person name="Li X.W."/>
            <person name="Jiao Y."/>
            <person name="Zhou C.C."/>
            <person name="Tu T."/>
            <person name="Chai C.Y."/>
            <person name="Gao J.L."/>
            <person name="Fan L.J."/>
            <person name="van de Weg E."/>
            <person name="Wang J.Y."/>
            <person name="Gao Z.S."/>
        </authorList>
    </citation>
    <scope>NUCLEOTIDE SEQUENCE [LARGE SCALE GENOMIC DNA]</scope>
    <source>
        <tissue evidence="6">Leaves</tissue>
    </source>
</reference>
<organism evidence="6 7">
    <name type="scientific">Morella rubra</name>
    <name type="common">Chinese bayberry</name>
    <dbReference type="NCBI Taxonomy" id="262757"/>
    <lineage>
        <taxon>Eukaryota</taxon>
        <taxon>Viridiplantae</taxon>
        <taxon>Streptophyta</taxon>
        <taxon>Embryophyta</taxon>
        <taxon>Tracheophyta</taxon>
        <taxon>Spermatophyta</taxon>
        <taxon>Magnoliopsida</taxon>
        <taxon>eudicotyledons</taxon>
        <taxon>Gunneridae</taxon>
        <taxon>Pentapetalae</taxon>
        <taxon>rosids</taxon>
        <taxon>fabids</taxon>
        <taxon>Fagales</taxon>
        <taxon>Myricaceae</taxon>
        <taxon>Morella</taxon>
    </lineage>
</organism>
<dbReference type="PANTHER" id="PTHR31251">
    <property type="entry name" value="SQUAMOSA PROMOTER-BINDING-LIKE PROTEIN 4"/>
    <property type="match status" value="1"/>
</dbReference>
<evidence type="ECO:0000313" key="7">
    <source>
        <dbReference type="Proteomes" id="UP000516437"/>
    </source>
</evidence>
<keyword evidence="2 4" id="KW-0863">Zinc-finger</keyword>
<dbReference type="Pfam" id="PF03110">
    <property type="entry name" value="SBP"/>
    <property type="match status" value="1"/>
</dbReference>
<dbReference type="Proteomes" id="UP000516437">
    <property type="component" value="Chromosome 2"/>
</dbReference>
<evidence type="ECO:0000313" key="6">
    <source>
        <dbReference type="EMBL" id="KAB1221963.1"/>
    </source>
</evidence>
<gene>
    <name evidence="6" type="ORF">CJ030_MR2G006999</name>
</gene>
<feature type="domain" description="SBP-type" evidence="5">
    <location>
        <begin position="17"/>
        <end position="67"/>
    </location>
</feature>
<protein>
    <submittedName>
        <fullName evidence="6">Squamosa promoter-binding-like protein 14</fullName>
    </submittedName>
</protein>
<evidence type="ECO:0000256" key="2">
    <source>
        <dbReference type="ARBA" id="ARBA00022771"/>
    </source>
</evidence>
<sequence>MTNSNRRASGSGSGSTPIACQADNCNADLSEAKHYYRRHKVCESTLRLPLSRLLDSRKGFANNVAVA</sequence>
<dbReference type="Gene3D" id="4.10.1100.10">
    <property type="entry name" value="Transcription factor, SBP-box domain"/>
    <property type="match status" value="1"/>
</dbReference>
<keyword evidence="7" id="KW-1185">Reference proteome</keyword>
<evidence type="ECO:0000259" key="5">
    <source>
        <dbReference type="PROSITE" id="PS51141"/>
    </source>
</evidence>
<dbReference type="PROSITE" id="PS51141">
    <property type="entry name" value="ZF_SBP"/>
    <property type="match status" value="1"/>
</dbReference>
<accession>A0A6A1WAQ3</accession>
<evidence type="ECO:0000256" key="1">
    <source>
        <dbReference type="ARBA" id="ARBA00022723"/>
    </source>
</evidence>
<keyword evidence="1" id="KW-0479">Metal-binding</keyword>